<dbReference type="InterPro" id="IPR013154">
    <property type="entry name" value="ADH-like_N"/>
</dbReference>
<gene>
    <name evidence="7" type="ORF">FOZ76_07885</name>
</gene>
<dbReference type="GO" id="GO:0008270">
    <property type="term" value="F:zinc ion binding"/>
    <property type="evidence" value="ECO:0007669"/>
    <property type="project" value="InterPro"/>
</dbReference>
<evidence type="ECO:0000256" key="5">
    <source>
        <dbReference type="RuleBase" id="RU361277"/>
    </source>
</evidence>
<evidence type="ECO:0000313" key="7">
    <source>
        <dbReference type="EMBL" id="TSH96742.1"/>
    </source>
</evidence>
<dbReference type="AlphaFoldDB" id="A0A556AUW9"/>
<accession>A0A556AUW9</accession>
<comment type="cofactor">
    <cofactor evidence="1 5">
        <name>Zn(2+)</name>
        <dbReference type="ChEBI" id="CHEBI:29105"/>
    </cofactor>
</comment>
<dbReference type="InterPro" id="IPR013149">
    <property type="entry name" value="ADH-like_C"/>
</dbReference>
<keyword evidence="8" id="KW-1185">Reference proteome</keyword>
<keyword evidence="3 5" id="KW-0862">Zinc</keyword>
<dbReference type="OrthoDB" id="9771084at2"/>
<dbReference type="RefSeq" id="WP_143947603.1">
    <property type="nucleotide sequence ID" value="NZ_BAABMB010000002.1"/>
</dbReference>
<dbReference type="InterPro" id="IPR002328">
    <property type="entry name" value="ADH_Zn_CS"/>
</dbReference>
<dbReference type="Gene3D" id="3.90.180.10">
    <property type="entry name" value="Medium-chain alcohol dehydrogenases, catalytic domain"/>
    <property type="match status" value="1"/>
</dbReference>
<dbReference type="InterPro" id="IPR036291">
    <property type="entry name" value="NAD(P)-bd_dom_sf"/>
</dbReference>
<evidence type="ECO:0000259" key="6">
    <source>
        <dbReference type="SMART" id="SM00829"/>
    </source>
</evidence>
<evidence type="ECO:0000256" key="2">
    <source>
        <dbReference type="ARBA" id="ARBA00022723"/>
    </source>
</evidence>
<dbReference type="PROSITE" id="PS00059">
    <property type="entry name" value="ADH_ZINC"/>
    <property type="match status" value="1"/>
</dbReference>
<dbReference type="Gene3D" id="3.40.50.720">
    <property type="entry name" value="NAD(P)-binding Rossmann-like Domain"/>
    <property type="match status" value="1"/>
</dbReference>
<name>A0A556AUW9_9BURK</name>
<dbReference type="SUPFAM" id="SSF51735">
    <property type="entry name" value="NAD(P)-binding Rossmann-fold domains"/>
    <property type="match status" value="1"/>
</dbReference>
<dbReference type="GO" id="GO:0008106">
    <property type="term" value="F:alcohol dehydrogenase (NADP+) activity"/>
    <property type="evidence" value="ECO:0007669"/>
    <property type="project" value="UniProtKB-ARBA"/>
</dbReference>
<keyword evidence="4" id="KW-0560">Oxidoreductase</keyword>
<feature type="domain" description="Enoyl reductase (ER)" evidence="6">
    <location>
        <begin position="11"/>
        <end position="341"/>
    </location>
</feature>
<dbReference type="Proteomes" id="UP000318405">
    <property type="component" value="Unassembled WGS sequence"/>
</dbReference>
<dbReference type="InterPro" id="IPR011032">
    <property type="entry name" value="GroES-like_sf"/>
</dbReference>
<dbReference type="InterPro" id="IPR047109">
    <property type="entry name" value="CAD-like"/>
</dbReference>
<dbReference type="PANTHER" id="PTHR42683">
    <property type="entry name" value="ALDEHYDE REDUCTASE"/>
    <property type="match status" value="1"/>
</dbReference>
<protein>
    <submittedName>
        <fullName evidence="7">NAD(P)-dependent alcohol dehydrogenase</fullName>
    </submittedName>
</protein>
<evidence type="ECO:0000256" key="1">
    <source>
        <dbReference type="ARBA" id="ARBA00001947"/>
    </source>
</evidence>
<evidence type="ECO:0000256" key="4">
    <source>
        <dbReference type="ARBA" id="ARBA00023002"/>
    </source>
</evidence>
<dbReference type="CDD" id="cd05283">
    <property type="entry name" value="CAD1"/>
    <property type="match status" value="1"/>
</dbReference>
<evidence type="ECO:0000256" key="3">
    <source>
        <dbReference type="ARBA" id="ARBA00022833"/>
    </source>
</evidence>
<dbReference type="InterPro" id="IPR020843">
    <property type="entry name" value="ER"/>
</dbReference>
<comment type="caution">
    <text evidence="7">The sequence shown here is derived from an EMBL/GenBank/DDBJ whole genome shotgun (WGS) entry which is preliminary data.</text>
</comment>
<reference evidence="7 8" key="1">
    <citation type="submission" date="2019-07" db="EMBL/GenBank/DDBJ databases">
        <title>Qingshengfaniella alkalisoli gen. nov., sp. nov., isolated from saline soil.</title>
        <authorList>
            <person name="Xu L."/>
            <person name="Huang X.-X."/>
            <person name="Sun J.-Q."/>
        </authorList>
    </citation>
    <scope>NUCLEOTIDE SEQUENCE [LARGE SCALE GENOMIC DNA]</scope>
    <source>
        <strain evidence="7 8">DSM 27279</strain>
    </source>
</reference>
<evidence type="ECO:0000313" key="8">
    <source>
        <dbReference type="Proteomes" id="UP000318405"/>
    </source>
</evidence>
<sequence>MKAVKARCTCGPRQPFISTLIPRRAPGPSDVVIAIAFAGICHSDVEHAHSLRGSTRYPLVPGHEMAGKVIEIGSHVTRFRVGDRAGVGNMVDSCGGCANCLAGLEQYCSGHRTLTYNSLDRHGEPTHGGYSEQIVVDERFVVRVPDTIPLENAAPLLCAGITMYSPLRHWKAGPGSRVAVIGLGGLGHVGIQMARAMGAEVTVLELDDTKRDDALRLGASEFVVTTSAEALAPLANRLDLIISTVPATLDMDRYLGLLARDGVFVQLAAASQPLAVPSVSLLTNRRSIAGTRSGGLAETQEMLDFCAEHGIRAEIELIAADRIDEAYERLLAGDVRYRFVIDNSTL</sequence>
<dbReference type="Pfam" id="PF08240">
    <property type="entry name" value="ADH_N"/>
    <property type="match status" value="1"/>
</dbReference>
<dbReference type="FunFam" id="3.40.50.720:FF:000022">
    <property type="entry name" value="Cinnamyl alcohol dehydrogenase"/>
    <property type="match status" value="1"/>
</dbReference>
<keyword evidence="2 5" id="KW-0479">Metal-binding</keyword>
<dbReference type="SUPFAM" id="SSF50129">
    <property type="entry name" value="GroES-like"/>
    <property type="match status" value="1"/>
</dbReference>
<dbReference type="SMART" id="SM00829">
    <property type="entry name" value="PKS_ER"/>
    <property type="match status" value="1"/>
</dbReference>
<dbReference type="EMBL" id="VLTJ01000013">
    <property type="protein sequence ID" value="TSH96742.1"/>
    <property type="molecule type" value="Genomic_DNA"/>
</dbReference>
<dbReference type="Pfam" id="PF00107">
    <property type="entry name" value="ADH_zinc_N"/>
    <property type="match status" value="1"/>
</dbReference>
<proteinExistence type="inferred from homology"/>
<comment type="similarity">
    <text evidence="5">Belongs to the zinc-containing alcohol dehydrogenase family.</text>
</comment>
<organism evidence="7 8">
    <name type="scientific">Verticiella sediminum</name>
    <dbReference type="NCBI Taxonomy" id="1247510"/>
    <lineage>
        <taxon>Bacteria</taxon>
        <taxon>Pseudomonadati</taxon>
        <taxon>Pseudomonadota</taxon>
        <taxon>Betaproteobacteria</taxon>
        <taxon>Burkholderiales</taxon>
        <taxon>Alcaligenaceae</taxon>
        <taxon>Verticiella</taxon>
    </lineage>
</organism>